<dbReference type="GO" id="GO:0006412">
    <property type="term" value="P:translation"/>
    <property type="evidence" value="ECO:0007669"/>
    <property type="project" value="InterPro"/>
</dbReference>
<dbReference type="Gene3D" id="3.30.160.810">
    <property type="match status" value="1"/>
</dbReference>
<keyword evidence="3" id="KW-0699">rRNA-binding</keyword>
<protein>
    <recommendedName>
        <fullName evidence="7">Large ribosomal subunit protein uL3c</fullName>
    </recommendedName>
    <alternativeName>
        <fullName evidence="8">50S ribosomal protein L3, chloroplastic</fullName>
    </alternativeName>
</protein>
<gene>
    <name evidence="11" type="primary">rpl3</name>
</gene>
<dbReference type="InterPro" id="IPR019927">
    <property type="entry name" value="Ribosomal_uL3_bac/org-type"/>
</dbReference>
<accession>A0A075W2C0</accession>
<dbReference type="PANTHER" id="PTHR11229">
    <property type="entry name" value="50S RIBOSOMAL PROTEIN L3"/>
    <property type="match status" value="1"/>
</dbReference>
<keyword evidence="11" id="KW-0934">Plastid</keyword>
<comment type="subunit">
    <text evidence="2">Part of the 50S ribosomal subunit.</text>
</comment>
<dbReference type="KEGG" id="gsl:JL72_p135"/>
<dbReference type="SUPFAM" id="SSF50447">
    <property type="entry name" value="Translation proteins"/>
    <property type="match status" value="1"/>
</dbReference>
<proteinExistence type="inferred from homology"/>
<dbReference type="InterPro" id="IPR009000">
    <property type="entry name" value="Transl_B-barrel_sf"/>
</dbReference>
<dbReference type="PANTHER" id="PTHR11229:SF16">
    <property type="entry name" value="LARGE RIBOSOMAL SUBUNIT PROTEIN UL3C"/>
    <property type="match status" value="1"/>
</dbReference>
<evidence type="ECO:0000256" key="8">
    <source>
        <dbReference type="ARBA" id="ARBA00035503"/>
    </source>
</evidence>
<dbReference type="GO" id="GO:0019843">
    <property type="term" value="F:rRNA binding"/>
    <property type="evidence" value="ECO:0007669"/>
    <property type="project" value="UniProtKB-KW"/>
</dbReference>
<keyword evidence="6 9" id="KW-0687">Ribonucleoprotein</keyword>
<feature type="region of interest" description="Disordered" evidence="10">
    <location>
        <begin position="136"/>
        <end position="155"/>
    </location>
</feature>
<comment type="similarity">
    <text evidence="1 9">Belongs to the universal ribosomal protein uL3 family.</text>
</comment>
<evidence type="ECO:0000256" key="7">
    <source>
        <dbReference type="ARBA" id="ARBA00035213"/>
    </source>
</evidence>
<organism evidence="11">
    <name type="scientific">Galdieria sulphuraria</name>
    <name type="common">Red alga</name>
    <dbReference type="NCBI Taxonomy" id="130081"/>
    <lineage>
        <taxon>Eukaryota</taxon>
        <taxon>Rhodophyta</taxon>
        <taxon>Bangiophyceae</taxon>
        <taxon>Galdieriales</taxon>
        <taxon>Galdieriaceae</taxon>
        <taxon>Galdieria</taxon>
    </lineage>
</organism>
<dbReference type="Gene3D" id="2.40.30.10">
    <property type="entry name" value="Translation factors"/>
    <property type="match status" value="1"/>
</dbReference>
<dbReference type="RefSeq" id="YP_009051075.1">
    <property type="nucleotide sequence ID" value="NC_024665.1"/>
</dbReference>
<evidence type="ECO:0000256" key="4">
    <source>
        <dbReference type="ARBA" id="ARBA00022884"/>
    </source>
</evidence>
<dbReference type="NCBIfam" id="TIGR03625">
    <property type="entry name" value="L3_bact"/>
    <property type="match status" value="1"/>
</dbReference>
<dbReference type="GO" id="GO:0022625">
    <property type="term" value="C:cytosolic large ribosomal subunit"/>
    <property type="evidence" value="ECO:0007669"/>
    <property type="project" value="TreeGrafter"/>
</dbReference>
<dbReference type="HAMAP" id="MF_01325_B">
    <property type="entry name" value="Ribosomal_uL3_B"/>
    <property type="match status" value="1"/>
</dbReference>
<keyword evidence="5 9" id="KW-0689">Ribosomal protein</keyword>
<evidence type="ECO:0000256" key="3">
    <source>
        <dbReference type="ARBA" id="ARBA00022730"/>
    </source>
</evidence>
<sequence>MIGFLGIKLDMTQIFNDQGLAIPITVIKVGECFITQIKKHNTDGYNSVQIGYYDNWNSSKKINNSIKGHLKKANIFDKNIKIFREFRLESNNIKSLELGEKIPLSFLQVGDKLNVIGYSIGKGFAGYQKRHNFSRGPMSHGSKNHRLPGSIGAGTTPGRVYPGKKMAGHLGNRKTTIKNLEIVLIDIEKNVIGVKGSVPGKTGNLISIYK</sequence>
<dbReference type="AlphaFoldDB" id="A0A075W2C0"/>
<evidence type="ECO:0000256" key="2">
    <source>
        <dbReference type="ARBA" id="ARBA00011838"/>
    </source>
</evidence>
<geneLocation type="plastid" evidence="11"/>
<keyword evidence="4" id="KW-0694">RNA-binding</keyword>
<dbReference type="Pfam" id="PF00297">
    <property type="entry name" value="Ribosomal_L3"/>
    <property type="match status" value="1"/>
</dbReference>
<dbReference type="GO" id="GO:0003735">
    <property type="term" value="F:structural constituent of ribosome"/>
    <property type="evidence" value="ECO:0007669"/>
    <property type="project" value="InterPro"/>
</dbReference>
<reference evidence="11" key="1">
    <citation type="journal article" date="2015" name="Genome Biol. Evol.">
        <title>Extreme features of the Galdieria sulphuraria organellar genomes: a consequence of polyextremophily?</title>
        <authorList>
            <person name="Jain K."/>
            <person name="Krause K."/>
            <person name="Grewe F."/>
            <person name="Nelson G.F."/>
            <person name="Weber A.P."/>
            <person name="Christensen A.C."/>
            <person name="Mower J.P."/>
        </authorList>
    </citation>
    <scope>NUCLEOTIDE SEQUENCE</scope>
    <source>
        <strain evidence="11">074W</strain>
    </source>
</reference>
<dbReference type="InterPro" id="IPR000597">
    <property type="entry name" value="Ribosomal_uL3"/>
</dbReference>
<evidence type="ECO:0000256" key="6">
    <source>
        <dbReference type="ARBA" id="ARBA00023274"/>
    </source>
</evidence>
<dbReference type="PROSITE" id="PS00474">
    <property type="entry name" value="RIBOSOMAL_L3"/>
    <property type="match status" value="1"/>
</dbReference>
<evidence type="ECO:0000256" key="9">
    <source>
        <dbReference type="RuleBase" id="RU003905"/>
    </source>
</evidence>
<dbReference type="GeneID" id="20005566"/>
<dbReference type="InterPro" id="IPR019926">
    <property type="entry name" value="Ribosomal_uL3_CS"/>
</dbReference>
<evidence type="ECO:0000256" key="1">
    <source>
        <dbReference type="ARBA" id="ARBA00006540"/>
    </source>
</evidence>
<name>A0A075W2C0_GALSU</name>
<evidence type="ECO:0000256" key="10">
    <source>
        <dbReference type="SAM" id="MobiDB-lite"/>
    </source>
</evidence>
<dbReference type="FunFam" id="2.40.30.10:FF:000065">
    <property type="entry name" value="50S ribosomal protein L3, chloroplastic"/>
    <property type="match status" value="1"/>
</dbReference>
<dbReference type="EMBL" id="KJ700459">
    <property type="protein sequence ID" value="AIG92518.1"/>
    <property type="molecule type" value="Genomic_DNA"/>
</dbReference>
<evidence type="ECO:0000256" key="5">
    <source>
        <dbReference type="ARBA" id="ARBA00022980"/>
    </source>
</evidence>
<evidence type="ECO:0000313" key="11">
    <source>
        <dbReference type="EMBL" id="AIG92518.1"/>
    </source>
</evidence>